<proteinExistence type="predicted"/>
<dbReference type="KEGG" id="step:IC006_2316"/>
<dbReference type="STRING" id="1294262.GCA_001316085_02552"/>
<accession>A0A510DXL9</accession>
<dbReference type="Proteomes" id="UP000322983">
    <property type="component" value="Chromosome"/>
</dbReference>
<sequence>MFNNSSDENLRDKLCKIFGENAEIFEQEIEDIGKLKRETRQYISSMNDVDKFLRKIIRSYLIILNKESGVSQENFNIIFLKALKDIRYFERNRNINIRDVNTNAQNVMRILREWKRDKLIKILEILEITNNQRQ</sequence>
<dbReference type="EMBL" id="AP018929">
    <property type="protein sequence ID" value="BBG24982.1"/>
    <property type="molecule type" value="Genomic_DNA"/>
</dbReference>
<keyword evidence="2" id="KW-1185">Reference proteome</keyword>
<reference evidence="1 2" key="1">
    <citation type="journal article" date="2020" name="Int. J. Syst. Evol. Microbiol.">
        <title>Sulfuracidifex tepidarius gen. nov., sp. nov. and transfer of Sulfolobus metallicus Huber and Stetter 1992 to the genus Sulfuracidifex as Sulfuracidifex metallicus comb. nov.</title>
        <authorList>
            <person name="Itoh T."/>
            <person name="Miura T."/>
            <person name="Sakai H.D."/>
            <person name="Kato S."/>
            <person name="Ohkuma M."/>
            <person name="Takashina T."/>
        </authorList>
    </citation>
    <scope>NUCLEOTIDE SEQUENCE [LARGE SCALE GENOMIC DNA]</scope>
    <source>
        <strain evidence="1 2">IC-006</strain>
    </source>
</reference>
<evidence type="ECO:0000313" key="1">
    <source>
        <dbReference type="EMBL" id="BBG24982.1"/>
    </source>
</evidence>
<organism evidence="1 2">
    <name type="scientific">Sulfuracidifex tepidarius</name>
    <dbReference type="NCBI Taxonomy" id="1294262"/>
    <lineage>
        <taxon>Archaea</taxon>
        <taxon>Thermoproteota</taxon>
        <taxon>Thermoprotei</taxon>
        <taxon>Sulfolobales</taxon>
        <taxon>Sulfolobaceae</taxon>
        <taxon>Sulfuracidifex</taxon>
    </lineage>
</organism>
<dbReference type="AlphaFoldDB" id="A0A510DXL9"/>
<evidence type="ECO:0000313" key="2">
    <source>
        <dbReference type="Proteomes" id="UP000322983"/>
    </source>
</evidence>
<gene>
    <name evidence="1" type="ORF">IC006_2316</name>
</gene>
<protein>
    <submittedName>
        <fullName evidence="1">Uncharacterized protein</fullName>
    </submittedName>
</protein>
<name>A0A510DXL9_9CREN</name>